<keyword evidence="1" id="KW-0853">WD repeat</keyword>
<evidence type="ECO:0000313" key="3">
    <source>
        <dbReference type="Proteomes" id="UP000314982"/>
    </source>
</evidence>
<dbReference type="InterPro" id="IPR013320">
    <property type="entry name" value="ConA-like_dom_sf"/>
</dbReference>
<sequence>MNHSFSDVCIEMWMYFYVFLCAPEEGKAPTLEPNLGATPDGQRVVEEGLMHVLSMGSKALMLQVWADLSTGVFTFRMCIDPNDEMKAGLLAQAESGEGLVSPGRWHHLGISYTQQPEGKKNIHGRLALWVNGVRKCEVSLDYTLPRKSSLSSDSNKTFCLLGHCMGHSEELTRQGGQYDMGTVLLFNGSRIGSEEAFYLYASGPDLTSIMPCKYGKPSGTFSKYVTTDGLKCDTVRELMMKNKDVDTAALIECLAVVYAPSSPRVYTIYEPVIRLKGQAKTMVSQRPFSSKEVQSAVLETHILRTMLPAEPQGLQNVLHKIGGTGAFIFLFARVGHSLHTIDVRNRGLGIPLWFD</sequence>
<reference evidence="2" key="3">
    <citation type="submission" date="2025-09" db="UniProtKB">
        <authorList>
            <consortium name="Ensembl"/>
        </authorList>
    </citation>
    <scope>IDENTIFICATION</scope>
</reference>
<accession>A0A4W5MDZ8</accession>
<name>A0A4W5MDZ8_9TELE</name>
<dbReference type="InterPro" id="IPR050865">
    <property type="entry name" value="BEACH_Domain"/>
</dbReference>
<protein>
    <submittedName>
        <fullName evidence="2">Uncharacterized protein</fullName>
    </submittedName>
</protein>
<dbReference type="Ensembl" id="ENSHHUT00000038482.1">
    <property type="protein sequence ID" value="ENSHHUP00000037016.1"/>
    <property type="gene ID" value="ENSHHUG00000023194.1"/>
</dbReference>
<dbReference type="SUPFAM" id="SSF49899">
    <property type="entry name" value="Concanavalin A-like lectins/glucanases"/>
    <property type="match status" value="1"/>
</dbReference>
<evidence type="ECO:0000256" key="1">
    <source>
        <dbReference type="ARBA" id="ARBA00022574"/>
    </source>
</evidence>
<keyword evidence="3" id="KW-1185">Reference proteome</keyword>
<dbReference type="STRING" id="62062.ENSHHUP00000037016"/>
<reference evidence="3" key="1">
    <citation type="submission" date="2018-06" db="EMBL/GenBank/DDBJ databases">
        <title>Genome assembly of Danube salmon.</title>
        <authorList>
            <person name="Macqueen D.J."/>
            <person name="Gundappa M.K."/>
        </authorList>
    </citation>
    <scope>NUCLEOTIDE SEQUENCE [LARGE SCALE GENOMIC DNA]</scope>
</reference>
<reference evidence="2" key="2">
    <citation type="submission" date="2025-08" db="UniProtKB">
        <authorList>
            <consortium name="Ensembl"/>
        </authorList>
    </citation>
    <scope>IDENTIFICATION</scope>
</reference>
<organism evidence="2 3">
    <name type="scientific">Hucho hucho</name>
    <name type="common">huchen</name>
    <dbReference type="NCBI Taxonomy" id="62062"/>
    <lineage>
        <taxon>Eukaryota</taxon>
        <taxon>Metazoa</taxon>
        <taxon>Chordata</taxon>
        <taxon>Craniata</taxon>
        <taxon>Vertebrata</taxon>
        <taxon>Euteleostomi</taxon>
        <taxon>Actinopterygii</taxon>
        <taxon>Neopterygii</taxon>
        <taxon>Teleostei</taxon>
        <taxon>Protacanthopterygii</taxon>
        <taxon>Salmoniformes</taxon>
        <taxon>Salmonidae</taxon>
        <taxon>Salmoninae</taxon>
        <taxon>Hucho</taxon>
    </lineage>
</organism>
<evidence type="ECO:0000313" key="2">
    <source>
        <dbReference type="Ensembl" id="ENSHHUP00000037016.1"/>
    </source>
</evidence>
<dbReference type="PANTHER" id="PTHR13743">
    <property type="entry name" value="BEIGE/BEACH-RELATED"/>
    <property type="match status" value="1"/>
</dbReference>
<dbReference type="AlphaFoldDB" id="A0A4W5MDZ8"/>
<dbReference type="PANTHER" id="PTHR13743:SF86">
    <property type="entry name" value="LYSOSOMAL-TRAFFICKING REGULATOR"/>
    <property type="match status" value="1"/>
</dbReference>
<proteinExistence type="predicted"/>
<dbReference type="GeneTree" id="ENSGT00940000156359"/>
<dbReference type="Proteomes" id="UP000314982">
    <property type="component" value="Unassembled WGS sequence"/>
</dbReference>